<feature type="non-terminal residue" evidence="2">
    <location>
        <position position="1"/>
    </location>
</feature>
<gene>
    <name evidence="2" type="ordered locus">Os02g0281800</name>
</gene>
<evidence type="ECO:0000313" key="2">
    <source>
        <dbReference type="EMBL" id="BAH91627.1"/>
    </source>
</evidence>
<reference evidence="2 3" key="1">
    <citation type="journal article" date="2005" name="Nature">
        <title>The map-based sequence of the rice genome.</title>
        <authorList>
            <consortium name="International rice genome sequencing project (IRGSP)"/>
            <person name="Matsumoto T."/>
            <person name="Wu J."/>
            <person name="Kanamori H."/>
            <person name="Katayose Y."/>
            <person name="Fujisawa M."/>
            <person name="Namiki N."/>
            <person name="Mizuno H."/>
            <person name="Yamamoto K."/>
            <person name="Antonio B.A."/>
            <person name="Baba T."/>
            <person name="Sakata K."/>
            <person name="Nagamura Y."/>
            <person name="Aoki H."/>
            <person name="Arikawa K."/>
            <person name="Arita K."/>
            <person name="Bito T."/>
            <person name="Chiden Y."/>
            <person name="Fujitsuka N."/>
            <person name="Fukunaka R."/>
            <person name="Hamada M."/>
            <person name="Harada C."/>
            <person name="Hayashi A."/>
            <person name="Hijishita S."/>
            <person name="Honda M."/>
            <person name="Hosokawa S."/>
            <person name="Ichikawa Y."/>
            <person name="Idonuma A."/>
            <person name="Iijima M."/>
            <person name="Ikeda M."/>
            <person name="Ikeno M."/>
            <person name="Ito K."/>
            <person name="Ito S."/>
            <person name="Ito T."/>
            <person name="Ito Y."/>
            <person name="Ito Y."/>
            <person name="Iwabuchi A."/>
            <person name="Kamiya K."/>
            <person name="Karasawa W."/>
            <person name="Kurita K."/>
            <person name="Katagiri S."/>
            <person name="Kikuta A."/>
            <person name="Kobayashi H."/>
            <person name="Kobayashi N."/>
            <person name="Machita K."/>
            <person name="Maehara T."/>
            <person name="Masukawa M."/>
            <person name="Mizubayashi T."/>
            <person name="Mukai Y."/>
            <person name="Nagasaki H."/>
            <person name="Nagata Y."/>
            <person name="Naito S."/>
            <person name="Nakashima M."/>
            <person name="Nakama Y."/>
            <person name="Nakamichi Y."/>
            <person name="Nakamura M."/>
            <person name="Meguro A."/>
            <person name="Negishi M."/>
            <person name="Ohta I."/>
            <person name="Ohta T."/>
            <person name="Okamoto M."/>
            <person name="Ono N."/>
            <person name="Saji S."/>
            <person name="Sakaguchi M."/>
            <person name="Sakai K."/>
            <person name="Shibata M."/>
            <person name="Shimokawa T."/>
            <person name="Song J."/>
            <person name="Takazaki Y."/>
            <person name="Terasawa K."/>
            <person name="Tsugane M."/>
            <person name="Tsuji K."/>
            <person name="Ueda S."/>
            <person name="Waki K."/>
            <person name="Yamagata H."/>
            <person name="Yamamoto M."/>
            <person name="Yamamoto S."/>
            <person name="Yamane H."/>
            <person name="Yoshiki S."/>
            <person name="Yoshihara R."/>
            <person name="Yukawa K."/>
            <person name="Zhong H."/>
            <person name="Yano M."/>
            <person name="Yuan Q."/>
            <person name="Ouyang S."/>
            <person name="Liu J."/>
            <person name="Jones K.M."/>
            <person name="Gansberger K."/>
            <person name="Moffat K."/>
            <person name="Hill J."/>
            <person name="Bera J."/>
            <person name="Fadrosh D."/>
            <person name="Jin S."/>
            <person name="Johri S."/>
            <person name="Kim M."/>
            <person name="Overton L."/>
            <person name="Reardon M."/>
            <person name="Tsitrin T."/>
            <person name="Vuong H."/>
            <person name="Weaver B."/>
            <person name="Ciecko A."/>
            <person name="Tallon L."/>
            <person name="Jackson J."/>
            <person name="Pai G."/>
            <person name="Aken S.V."/>
            <person name="Utterback T."/>
            <person name="Reidmuller S."/>
            <person name="Feldblyum T."/>
            <person name="Hsiao J."/>
            <person name="Zismann V."/>
            <person name="Iobst S."/>
            <person name="de Vazeille A.R."/>
            <person name="Buell C.R."/>
            <person name="Ying K."/>
            <person name="Li Y."/>
            <person name="Lu T."/>
            <person name="Huang Y."/>
            <person name="Zhao Q."/>
            <person name="Feng Q."/>
            <person name="Zhang L."/>
            <person name="Zhu J."/>
            <person name="Weng Q."/>
            <person name="Mu J."/>
            <person name="Lu Y."/>
            <person name="Fan D."/>
            <person name="Liu Y."/>
            <person name="Guan J."/>
            <person name="Zhang Y."/>
            <person name="Yu S."/>
            <person name="Liu X."/>
            <person name="Zhang Y."/>
            <person name="Hong G."/>
            <person name="Han B."/>
            <person name="Choisne N."/>
            <person name="Demange N."/>
            <person name="Orjeda G."/>
            <person name="Samain S."/>
            <person name="Cattolico L."/>
            <person name="Pelletier E."/>
            <person name="Couloux A."/>
            <person name="Segurens B."/>
            <person name="Wincker P."/>
            <person name="D'Hont A."/>
            <person name="Scarpelli C."/>
            <person name="Weissenbach J."/>
            <person name="Salanoubat M."/>
            <person name="Quetier F."/>
            <person name="Yu Y."/>
            <person name="Kim H.R."/>
            <person name="Rambo T."/>
            <person name="Currie J."/>
            <person name="Collura K."/>
            <person name="Luo M."/>
            <person name="Yang T."/>
            <person name="Ammiraju J.S.S."/>
            <person name="Engler F."/>
            <person name="Soderlund C."/>
            <person name="Wing R.A."/>
            <person name="Palmer L.E."/>
            <person name="de la Bastide M."/>
            <person name="Spiegel L."/>
            <person name="Nascimento L."/>
            <person name="Zutavern T."/>
            <person name="O'Shaughnessy A."/>
            <person name="Dike S."/>
            <person name="Dedhia N."/>
            <person name="Preston R."/>
            <person name="Balija V."/>
            <person name="McCombie W.R."/>
            <person name="Chow T."/>
            <person name="Chen H."/>
            <person name="Chung M."/>
            <person name="Chen C."/>
            <person name="Shaw J."/>
            <person name="Wu H."/>
            <person name="Hsiao K."/>
            <person name="Chao Y."/>
            <person name="Chu M."/>
            <person name="Cheng C."/>
            <person name="Hour A."/>
            <person name="Lee P."/>
            <person name="Lin S."/>
            <person name="Lin Y."/>
            <person name="Liou J."/>
            <person name="Liu S."/>
            <person name="Hsing Y."/>
            <person name="Raghuvanshi S."/>
            <person name="Mohanty A."/>
            <person name="Bharti A.K."/>
            <person name="Gaur A."/>
            <person name="Gupta V."/>
            <person name="Kumar D."/>
            <person name="Ravi V."/>
            <person name="Vij S."/>
            <person name="Kapur A."/>
            <person name="Khurana P."/>
            <person name="Khurana P."/>
            <person name="Khurana J.P."/>
            <person name="Tyagi A.K."/>
            <person name="Gaikwad K."/>
            <person name="Singh A."/>
            <person name="Dalal V."/>
            <person name="Srivastava S."/>
            <person name="Dixit A."/>
            <person name="Pal A.K."/>
            <person name="Ghazi I.A."/>
            <person name="Yadav M."/>
            <person name="Pandit A."/>
            <person name="Bhargava A."/>
            <person name="Sureshbabu K."/>
            <person name="Batra K."/>
            <person name="Sharma T.R."/>
            <person name="Mohapatra T."/>
            <person name="Singh N.K."/>
            <person name="Messing J."/>
            <person name="Nelson A.B."/>
            <person name="Fuks G."/>
            <person name="Kavchok S."/>
            <person name="Keizer G."/>
            <person name="Linton E."/>
            <person name="Llaca V."/>
            <person name="Song R."/>
            <person name="Tanyolac B."/>
            <person name="Young S."/>
            <person name="Ho-Il K."/>
            <person name="Hahn J.H."/>
            <person name="Sangsakoo G."/>
            <person name="Vanavichit A."/>
            <person name="de Mattos Luiz.A.T."/>
            <person name="Zimmer P.D."/>
            <person name="Malone G."/>
            <person name="Dellagostin O."/>
            <person name="de Oliveira A.C."/>
            <person name="Bevan M."/>
            <person name="Bancroft I."/>
            <person name="Minx P."/>
            <person name="Cordum H."/>
            <person name="Wilson R."/>
            <person name="Cheng Z."/>
            <person name="Jin W."/>
            <person name="Jiang J."/>
            <person name="Leong S.A."/>
            <person name="Iwama H."/>
            <person name="Gojobori T."/>
            <person name="Itoh T."/>
            <person name="Niimura Y."/>
            <person name="Fujii Y."/>
            <person name="Habara T."/>
            <person name="Sakai H."/>
            <person name="Sato Y."/>
            <person name="Wilson G."/>
            <person name="Kumar K."/>
            <person name="McCouch S."/>
            <person name="Juretic N."/>
            <person name="Hoen D."/>
            <person name="Wright S."/>
            <person name="Bruskiewich R."/>
            <person name="Bureau T."/>
            <person name="Miyao A."/>
            <person name="Hirochika H."/>
            <person name="Nishikawa T."/>
            <person name="Kadowaki K."/>
            <person name="Sugiura M."/>
            <person name="Burr B."/>
            <person name="Sasaki T."/>
        </authorList>
    </citation>
    <scope>NUCLEOTIDE SEQUENCE [LARGE SCALE GENOMIC DNA]</scope>
    <source>
        <strain evidence="3">cv. Nipponbare</strain>
    </source>
</reference>
<dbReference type="EMBL" id="AP008208">
    <property type="protein sequence ID" value="BAH91627.1"/>
    <property type="molecule type" value="Genomic_DNA"/>
</dbReference>
<proteinExistence type="predicted"/>
<keyword evidence="1" id="KW-0812">Transmembrane</keyword>
<dbReference type="Proteomes" id="UP000000763">
    <property type="component" value="Chromosome 2"/>
</dbReference>
<keyword evidence="1" id="KW-0472">Membrane</keyword>
<evidence type="ECO:0000256" key="1">
    <source>
        <dbReference type="SAM" id="Phobius"/>
    </source>
</evidence>
<sequence>GIMLRREMLNCSFWTQSCNLLIFSLNLWILIALLFFMVNWE</sequence>
<protein>
    <submittedName>
        <fullName evidence="2">Os02g0281800 protein</fullName>
    </submittedName>
</protein>
<name>C7IY95_ORYSJ</name>
<organism evidence="2 3">
    <name type="scientific">Oryza sativa subsp. japonica</name>
    <name type="common">Rice</name>
    <dbReference type="NCBI Taxonomy" id="39947"/>
    <lineage>
        <taxon>Eukaryota</taxon>
        <taxon>Viridiplantae</taxon>
        <taxon>Streptophyta</taxon>
        <taxon>Embryophyta</taxon>
        <taxon>Tracheophyta</taxon>
        <taxon>Spermatophyta</taxon>
        <taxon>Magnoliopsida</taxon>
        <taxon>Liliopsida</taxon>
        <taxon>Poales</taxon>
        <taxon>Poaceae</taxon>
        <taxon>BOP clade</taxon>
        <taxon>Oryzoideae</taxon>
        <taxon>Oryzeae</taxon>
        <taxon>Oryzinae</taxon>
        <taxon>Oryza</taxon>
        <taxon>Oryza sativa</taxon>
    </lineage>
</organism>
<evidence type="ECO:0000313" key="3">
    <source>
        <dbReference type="Proteomes" id="UP000000763"/>
    </source>
</evidence>
<keyword evidence="1" id="KW-1133">Transmembrane helix</keyword>
<dbReference type="AlphaFoldDB" id="C7IY95"/>
<dbReference type="KEGG" id="dosa:Os02g0281800"/>
<reference evidence="3" key="2">
    <citation type="journal article" date="2008" name="Nucleic Acids Res.">
        <title>The rice annotation project database (RAP-DB): 2008 update.</title>
        <authorList>
            <consortium name="The rice annotation project (RAP)"/>
        </authorList>
    </citation>
    <scope>GENOME REANNOTATION</scope>
    <source>
        <strain evidence="3">cv. Nipponbare</strain>
    </source>
</reference>
<feature type="transmembrane region" description="Helical" evidence="1">
    <location>
        <begin position="20"/>
        <end position="40"/>
    </location>
</feature>
<accession>C7IY95</accession>